<dbReference type="InterPro" id="IPR001736">
    <property type="entry name" value="PLipase_D/transphosphatidylase"/>
</dbReference>
<dbReference type="InterPro" id="IPR016270">
    <property type="entry name" value="PGS1"/>
</dbReference>
<evidence type="ECO:0000256" key="6">
    <source>
        <dbReference type="ARBA" id="ARBA00023098"/>
    </source>
</evidence>
<protein>
    <recommendedName>
        <fullName evidence="10">CDP-diacylglycerol--glycerol-3-phosphate 3-phosphatidyltransferase</fullName>
        <ecNumber evidence="10">2.7.8.5</ecNumber>
    </recommendedName>
</protein>
<evidence type="ECO:0000256" key="2">
    <source>
        <dbReference type="ARBA" id="ARBA00010682"/>
    </source>
</evidence>
<feature type="domain" description="PLD phosphodiesterase" evidence="11">
    <location>
        <begin position="161"/>
        <end position="187"/>
    </location>
</feature>
<evidence type="ECO:0000313" key="12">
    <source>
        <dbReference type="EMBL" id="GMI33811.1"/>
    </source>
</evidence>
<evidence type="ECO:0000256" key="7">
    <source>
        <dbReference type="ARBA" id="ARBA00023209"/>
    </source>
</evidence>
<dbReference type="Gene3D" id="3.30.870.10">
    <property type="entry name" value="Endonuclease Chain A"/>
    <property type="match status" value="1"/>
</dbReference>
<keyword evidence="13" id="KW-1185">Reference proteome</keyword>
<evidence type="ECO:0000313" key="13">
    <source>
        <dbReference type="Proteomes" id="UP001165060"/>
    </source>
</evidence>
<comment type="function">
    <text evidence="10">Functions in the biosynthesis of the anionic phospholipids phosphatidylglycerol and cardiolipin.</text>
</comment>
<dbReference type="PANTHER" id="PTHR12586">
    <property type="entry name" value="CDP-DIACYLGLYCEROL--SERINE O-PHOSPHATIDYLTRANSFERASE"/>
    <property type="match status" value="1"/>
</dbReference>
<comment type="caution">
    <text evidence="12">The sequence shown here is derived from an EMBL/GenBank/DDBJ whole genome shotgun (WGS) entry which is preliminary data.</text>
</comment>
<keyword evidence="8 10" id="KW-1208">Phospholipid metabolism</keyword>
<name>A0ABQ6MW72_9STRA</name>
<proteinExistence type="inferred from homology"/>
<accession>A0ABQ6MW72</accession>
<sequence>MLLSASRRCMSNGSISTLLKAATGSAPLSFPAFPLTAAHLPPAPSNPSEFHEHLVSSISSATDRVTIGSLYVGPGSLASSAPREDELLSALRAACSRDVPVNVLLDRNRGLRPQQHTSSAGAVHSALSSPQPSSSSLSLFSVPPPPVVPPFLTLPSPLNEIGGVFHLKAYIADDSLLLTGANLSEEYFTDRIDRYFLFSDGAGGLVDFYDDLIKSLASCPASSPYPPTLPPARRSAATSDALAASLSSLIARHPPPSGDDATVAYAVPTFQCP</sequence>
<keyword evidence="10" id="KW-0547">Nucleotide-binding</keyword>
<comment type="subcellular location">
    <subcellularLocation>
        <location evidence="10">Mitochondrion</location>
    </subcellularLocation>
</comment>
<dbReference type="PROSITE" id="PS50035">
    <property type="entry name" value="PLD"/>
    <property type="match status" value="1"/>
</dbReference>
<keyword evidence="6 10" id="KW-0443">Lipid metabolism</keyword>
<dbReference type="PANTHER" id="PTHR12586:SF1">
    <property type="entry name" value="CDP-DIACYLGLYCEROL--GLYCEROL-3-PHOSPHATE 3-PHOSPHATIDYLTRANSFERASE, MITOCHONDRIAL"/>
    <property type="match status" value="1"/>
</dbReference>
<evidence type="ECO:0000256" key="8">
    <source>
        <dbReference type="ARBA" id="ARBA00023264"/>
    </source>
</evidence>
<dbReference type="EC" id="2.7.8.5" evidence="10"/>
<evidence type="ECO:0000256" key="5">
    <source>
        <dbReference type="ARBA" id="ARBA00022737"/>
    </source>
</evidence>
<comment type="similarity">
    <text evidence="2 10">Belongs to the CDP-alcohol phosphatidyltransferase class-II family.</text>
</comment>
<comment type="pathway">
    <text evidence="1 10">Phospholipid metabolism; phosphatidylglycerol biosynthesis; phosphatidylglycerol from CDP-diacylglycerol: step 1/2.</text>
</comment>
<gene>
    <name evidence="12" type="ORF">TeGR_g5939</name>
</gene>
<comment type="catalytic activity">
    <reaction evidence="9 10">
        <text>a CDP-1,2-diacyl-sn-glycerol + sn-glycerol 3-phosphate = a 1,2-diacyl-sn-glycero-3-phospho-(1'-sn-glycero-3'-phosphate) + CMP + H(+)</text>
        <dbReference type="Rhea" id="RHEA:12593"/>
        <dbReference type="ChEBI" id="CHEBI:15378"/>
        <dbReference type="ChEBI" id="CHEBI:57597"/>
        <dbReference type="ChEBI" id="CHEBI:58332"/>
        <dbReference type="ChEBI" id="CHEBI:60110"/>
        <dbReference type="ChEBI" id="CHEBI:60377"/>
        <dbReference type="EC" id="2.7.8.5"/>
    </reaction>
</comment>
<keyword evidence="5" id="KW-0677">Repeat</keyword>
<organism evidence="12 13">
    <name type="scientific">Tetraparma gracilis</name>
    <dbReference type="NCBI Taxonomy" id="2962635"/>
    <lineage>
        <taxon>Eukaryota</taxon>
        <taxon>Sar</taxon>
        <taxon>Stramenopiles</taxon>
        <taxon>Ochrophyta</taxon>
        <taxon>Bolidophyceae</taxon>
        <taxon>Parmales</taxon>
        <taxon>Triparmaceae</taxon>
        <taxon>Tetraparma</taxon>
    </lineage>
</organism>
<keyword evidence="4 10" id="KW-0808">Transferase</keyword>
<keyword evidence="7 10" id="KW-0594">Phospholipid biosynthesis</keyword>
<dbReference type="EMBL" id="BRYB01003269">
    <property type="protein sequence ID" value="GMI33811.1"/>
    <property type="molecule type" value="Genomic_DNA"/>
</dbReference>
<evidence type="ECO:0000259" key="11">
    <source>
        <dbReference type="PROSITE" id="PS50035"/>
    </source>
</evidence>
<keyword evidence="10" id="KW-0067">ATP-binding</keyword>
<dbReference type="SUPFAM" id="SSF56024">
    <property type="entry name" value="Phospholipase D/nuclease"/>
    <property type="match status" value="1"/>
</dbReference>
<evidence type="ECO:0000256" key="9">
    <source>
        <dbReference type="ARBA" id="ARBA00048586"/>
    </source>
</evidence>
<keyword evidence="3 10" id="KW-0444">Lipid biosynthesis</keyword>
<dbReference type="Proteomes" id="UP001165060">
    <property type="component" value="Unassembled WGS sequence"/>
</dbReference>
<evidence type="ECO:0000256" key="4">
    <source>
        <dbReference type="ARBA" id="ARBA00022679"/>
    </source>
</evidence>
<evidence type="ECO:0000256" key="1">
    <source>
        <dbReference type="ARBA" id="ARBA00005042"/>
    </source>
</evidence>
<evidence type="ECO:0000256" key="10">
    <source>
        <dbReference type="RuleBase" id="RU365024"/>
    </source>
</evidence>
<keyword evidence="10" id="KW-0496">Mitochondrion</keyword>
<reference evidence="12 13" key="1">
    <citation type="journal article" date="2023" name="Commun. Biol.">
        <title>Genome analysis of Parmales, the sister group of diatoms, reveals the evolutionary specialization of diatoms from phago-mixotrophs to photoautotrophs.</title>
        <authorList>
            <person name="Ban H."/>
            <person name="Sato S."/>
            <person name="Yoshikawa S."/>
            <person name="Yamada K."/>
            <person name="Nakamura Y."/>
            <person name="Ichinomiya M."/>
            <person name="Sato N."/>
            <person name="Blanc-Mathieu R."/>
            <person name="Endo H."/>
            <person name="Kuwata A."/>
            <person name="Ogata H."/>
        </authorList>
    </citation>
    <scope>NUCLEOTIDE SEQUENCE [LARGE SCALE GENOMIC DNA]</scope>
</reference>
<evidence type="ECO:0000256" key="3">
    <source>
        <dbReference type="ARBA" id="ARBA00022516"/>
    </source>
</evidence>